<proteinExistence type="predicted"/>
<sequence length="130" mass="14393">MQSVRALSVMANATIVTINDAAAVAGRRDSWYDPFKTWSETYTFDLLVKLTEAQHKLVLGASSTGAVLDITEALPQLHVQDDTAQHQCHPTPAAALLFTENLTYVEKYMPLLCEKSCSEMDLDAMFEGMH</sequence>
<evidence type="ECO:0000313" key="2">
    <source>
        <dbReference type="Proteomes" id="UP001195769"/>
    </source>
</evidence>
<evidence type="ECO:0000313" key="1">
    <source>
        <dbReference type="EMBL" id="KAG1897350.1"/>
    </source>
</evidence>
<dbReference type="Proteomes" id="UP001195769">
    <property type="component" value="Unassembled WGS sequence"/>
</dbReference>
<name>A0AAD4E0L2_9AGAM</name>
<dbReference type="AlphaFoldDB" id="A0AAD4E0L2"/>
<gene>
    <name evidence="1" type="ORF">F5891DRAFT_982736</name>
</gene>
<dbReference type="RefSeq" id="XP_041222926.1">
    <property type="nucleotide sequence ID" value="XM_041377250.1"/>
</dbReference>
<accession>A0AAD4E0L2</accession>
<dbReference type="EMBL" id="JABBWK010000047">
    <property type="protein sequence ID" value="KAG1897350.1"/>
    <property type="molecule type" value="Genomic_DNA"/>
</dbReference>
<protein>
    <submittedName>
        <fullName evidence="1">Uncharacterized protein</fullName>
    </submittedName>
</protein>
<reference evidence="1" key="1">
    <citation type="journal article" date="2020" name="New Phytol.">
        <title>Comparative genomics reveals dynamic genome evolution in host specialist ectomycorrhizal fungi.</title>
        <authorList>
            <person name="Lofgren L.A."/>
            <person name="Nguyen N.H."/>
            <person name="Vilgalys R."/>
            <person name="Ruytinx J."/>
            <person name="Liao H.L."/>
            <person name="Branco S."/>
            <person name="Kuo A."/>
            <person name="LaButti K."/>
            <person name="Lipzen A."/>
            <person name="Andreopoulos W."/>
            <person name="Pangilinan J."/>
            <person name="Riley R."/>
            <person name="Hundley H."/>
            <person name="Na H."/>
            <person name="Barry K."/>
            <person name="Grigoriev I.V."/>
            <person name="Stajich J.E."/>
            <person name="Kennedy P.G."/>
        </authorList>
    </citation>
    <scope>NUCLEOTIDE SEQUENCE</scope>
    <source>
        <strain evidence="1">FC203</strain>
    </source>
</reference>
<comment type="caution">
    <text evidence="1">The sequence shown here is derived from an EMBL/GenBank/DDBJ whole genome shotgun (WGS) entry which is preliminary data.</text>
</comment>
<keyword evidence="2" id="KW-1185">Reference proteome</keyword>
<dbReference type="GeneID" id="64671548"/>
<organism evidence="1 2">
    <name type="scientific">Suillus fuscotomentosus</name>
    <dbReference type="NCBI Taxonomy" id="1912939"/>
    <lineage>
        <taxon>Eukaryota</taxon>
        <taxon>Fungi</taxon>
        <taxon>Dikarya</taxon>
        <taxon>Basidiomycota</taxon>
        <taxon>Agaricomycotina</taxon>
        <taxon>Agaricomycetes</taxon>
        <taxon>Agaricomycetidae</taxon>
        <taxon>Boletales</taxon>
        <taxon>Suillineae</taxon>
        <taxon>Suillaceae</taxon>
        <taxon>Suillus</taxon>
    </lineage>
</organism>